<evidence type="ECO:0000256" key="5">
    <source>
        <dbReference type="ARBA" id="ARBA00023002"/>
    </source>
</evidence>
<evidence type="ECO:0000313" key="11">
    <source>
        <dbReference type="EMBL" id="CUM79312.1"/>
    </source>
</evidence>
<dbReference type="EMBL" id="CYYC01000002">
    <property type="protein sequence ID" value="CUM79312.1"/>
    <property type="molecule type" value="Genomic_DNA"/>
</dbReference>
<comment type="similarity">
    <text evidence="7">Belongs to the shikimate dehydrogenase family.</text>
</comment>
<reference evidence="11 12" key="1">
    <citation type="submission" date="2015-09" db="EMBL/GenBank/DDBJ databases">
        <authorList>
            <consortium name="Pathogen Informatics"/>
        </authorList>
    </citation>
    <scope>NUCLEOTIDE SEQUENCE [LARGE SCALE GENOMIC DNA]</scope>
    <source>
        <strain evidence="11 12">2789STDY5834966</strain>
    </source>
</reference>
<feature type="domain" description="SDH C-terminal" evidence="10">
    <location>
        <begin position="378"/>
        <end position="408"/>
    </location>
</feature>
<feature type="binding site" evidence="7">
    <location>
        <position position="197"/>
    </location>
    <ligand>
        <name>shikimate</name>
        <dbReference type="ChEBI" id="CHEBI:36208"/>
    </ligand>
</feature>
<comment type="subunit">
    <text evidence="7">Homodimer.</text>
</comment>
<keyword evidence="6 7" id="KW-0057">Aromatic amino acid biosynthesis</keyword>
<dbReference type="PANTHER" id="PTHR21089:SF1">
    <property type="entry name" value="BIFUNCTIONAL 3-DEHYDROQUINATE DEHYDRATASE_SHIKIMATE DEHYDROGENASE, CHLOROPLASTIC"/>
    <property type="match status" value="1"/>
</dbReference>
<dbReference type="GO" id="GO:0050661">
    <property type="term" value="F:NADP binding"/>
    <property type="evidence" value="ECO:0007669"/>
    <property type="project" value="InterPro"/>
</dbReference>
<dbReference type="CDD" id="cd00077">
    <property type="entry name" value="HDc"/>
    <property type="match status" value="1"/>
</dbReference>
<dbReference type="AlphaFoldDB" id="A0A173RN13"/>
<feature type="domain" description="HD" evidence="8">
    <location>
        <begin position="494"/>
        <end position="587"/>
    </location>
</feature>
<gene>
    <name evidence="11" type="primary">aroE_1</name>
    <name evidence="7" type="synonym">aroE</name>
    <name evidence="11" type="ORF">ERS852578_00271</name>
</gene>
<dbReference type="GO" id="GO:0009423">
    <property type="term" value="P:chorismate biosynthetic process"/>
    <property type="evidence" value="ECO:0007669"/>
    <property type="project" value="UniProtKB-UniRule"/>
</dbReference>
<dbReference type="Gene3D" id="3.40.50.720">
    <property type="entry name" value="NAD(P)-binding Rossmann-like Domain"/>
    <property type="match status" value="1"/>
</dbReference>
<dbReference type="InterPro" id="IPR022893">
    <property type="entry name" value="Shikimate_DH_fam"/>
</dbReference>
<dbReference type="Pfam" id="PF01966">
    <property type="entry name" value="HD"/>
    <property type="match status" value="1"/>
</dbReference>
<dbReference type="NCBIfam" id="TIGR00507">
    <property type="entry name" value="aroE"/>
    <property type="match status" value="1"/>
</dbReference>
<dbReference type="Pfam" id="PF08501">
    <property type="entry name" value="Shikimate_dh_N"/>
    <property type="match status" value="1"/>
</dbReference>
<dbReference type="SUPFAM" id="SSF109604">
    <property type="entry name" value="HD-domain/PDEase-like"/>
    <property type="match status" value="1"/>
</dbReference>
<feature type="active site" description="Proton acceptor" evidence="7">
    <location>
        <position position="201"/>
    </location>
</feature>
<dbReference type="InterPro" id="IPR003607">
    <property type="entry name" value="HD/PDEase_dom"/>
</dbReference>
<feature type="domain" description="Shikimate dehydrogenase substrate binding N-terminal" evidence="9">
    <location>
        <begin position="142"/>
        <end position="224"/>
    </location>
</feature>
<dbReference type="InterPro" id="IPR041121">
    <property type="entry name" value="SDH_C"/>
</dbReference>
<dbReference type="PANTHER" id="PTHR21089">
    <property type="entry name" value="SHIKIMATE DEHYDROGENASE"/>
    <property type="match status" value="1"/>
</dbReference>
<feature type="binding site" evidence="7">
    <location>
        <begin position="261"/>
        <end position="265"/>
    </location>
    <ligand>
        <name>NADP(+)</name>
        <dbReference type="ChEBI" id="CHEBI:58349"/>
    </ligand>
</feature>
<sequence length="636" mass="71381">MWIIRNLRCHYLQNTITNSEKIFDTNSINHFTNIAKVLRGGVSELIGNYEYLRILPQPSEVKTFGMVMIRNCFTNVIKVFKGGVSYQTGKYEYLHILPQPGEVKNFGMATIRNCLFGMKLRSKYFRKEYILSKNYRAELVGLFGNPVDENPTGPMMEAGFAAQGLNYRYITMKVEKENLKDAIAGIRAIGMRGLNLTIPHKIAVIPFLDELSPAAKIIGAVNSIRVQDGQLIGENTDGKGFVTSLMETGIELNGRIITVLGSGGAARAVAVECAISGAETVNIVARNEERGKELADLISEKTEAQGVYFTWKGSVPIPEGTEVLVNCTNVGLYPDENKPDITYEDIRKNMTVCDVVFNPPETKFLKEAKARGAATVNGLGMLVNQAALNYCLWTENMAPKDMMKEALLREFNLENETVQEEKTIQKNIAIQEKVTKDTVKNMKTDITDTVNIMENTRRTPGRFQATQGEENIMDEQDRKLIEKMMEYYAGDPKRVQHFLKVYEFAKLIGESESLDTETMHILRTAAIVHDIGIKISEEKYGSSNGKYQEKEGPAVAEPMLLALGYDEAVIDRVLFLIAHHHTYNEIEGLDYQILVEADFLVNLFEDGSSREAAQKVQKNIFKTNTGTKYLSDLFLN</sequence>
<feature type="binding site" evidence="7">
    <location>
        <position position="237"/>
    </location>
    <ligand>
        <name>shikimate</name>
        <dbReference type="ChEBI" id="CHEBI:36208"/>
    </ligand>
</feature>
<name>A0A173RN13_9FIRM</name>
<accession>A0A173RN13</accession>
<dbReference type="GO" id="GO:0004764">
    <property type="term" value="F:shikimate 3-dehydrogenase (NADP+) activity"/>
    <property type="evidence" value="ECO:0007669"/>
    <property type="project" value="UniProtKB-UniRule"/>
</dbReference>
<dbReference type="SUPFAM" id="SSF51735">
    <property type="entry name" value="NAD(P)-binding Rossmann-fold domains"/>
    <property type="match status" value="1"/>
</dbReference>
<dbReference type="Gene3D" id="1.10.3210.10">
    <property type="entry name" value="Hypothetical protein af1432"/>
    <property type="match status" value="1"/>
</dbReference>
<dbReference type="CDD" id="cd01065">
    <property type="entry name" value="NAD_bind_Shikimate_DH"/>
    <property type="match status" value="1"/>
</dbReference>
<dbReference type="InterPro" id="IPR006674">
    <property type="entry name" value="HD_domain"/>
</dbReference>
<dbReference type="HAMAP" id="MF_00222">
    <property type="entry name" value="Shikimate_DH_AroE"/>
    <property type="match status" value="1"/>
</dbReference>
<evidence type="ECO:0000256" key="2">
    <source>
        <dbReference type="ARBA" id="ARBA00012962"/>
    </source>
</evidence>
<dbReference type="UniPathway" id="UPA00053">
    <property type="reaction ID" value="UER00087"/>
</dbReference>
<dbReference type="GO" id="GO:0008652">
    <property type="term" value="P:amino acid biosynthetic process"/>
    <property type="evidence" value="ECO:0007669"/>
    <property type="project" value="UniProtKB-KW"/>
</dbReference>
<comment type="pathway">
    <text evidence="1 7">Metabolic intermediate biosynthesis; chorismate biosynthesis; chorismate from D-erythrose 4-phosphate and phosphoenolpyruvate: step 4/7.</text>
</comment>
<dbReference type="Pfam" id="PF18317">
    <property type="entry name" value="SDH_C"/>
    <property type="match status" value="1"/>
</dbReference>
<dbReference type="InterPro" id="IPR011342">
    <property type="entry name" value="Shikimate_DH"/>
</dbReference>
<keyword evidence="3 7" id="KW-0028">Amino-acid biosynthesis</keyword>
<evidence type="ECO:0000256" key="3">
    <source>
        <dbReference type="ARBA" id="ARBA00022605"/>
    </source>
</evidence>
<evidence type="ECO:0000256" key="7">
    <source>
        <dbReference type="HAMAP-Rule" id="MF_00222"/>
    </source>
</evidence>
<dbReference type="EC" id="1.1.1.25" evidence="2 7"/>
<dbReference type="InterPro" id="IPR036291">
    <property type="entry name" value="NAD(P)-bd_dom_sf"/>
</dbReference>
<comment type="catalytic activity">
    <reaction evidence="7">
        <text>shikimate + NADP(+) = 3-dehydroshikimate + NADPH + H(+)</text>
        <dbReference type="Rhea" id="RHEA:17737"/>
        <dbReference type="ChEBI" id="CHEBI:15378"/>
        <dbReference type="ChEBI" id="CHEBI:16630"/>
        <dbReference type="ChEBI" id="CHEBI:36208"/>
        <dbReference type="ChEBI" id="CHEBI:57783"/>
        <dbReference type="ChEBI" id="CHEBI:58349"/>
        <dbReference type="EC" id="1.1.1.25"/>
    </reaction>
</comment>
<dbReference type="GO" id="GO:0019632">
    <property type="term" value="P:shikimate metabolic process"/>
    <property type="evidence" value="ECO:0007669"/>
    <property type="project" value="InterPro"/>
</dbReference>
<comment type="function">
    <text evidence="7">Involved in the biosynthesis of the chorismate, which leads to the biosynthesis of aromatic amino acids. Catalyzes the reversible NADPH linked reduction of 3-dehydroshikimate (DHSA) to yield shikimate (SA).</text>
</comment>
<feature type="binding site" evidence="7">
    <location>
        <position position="385"/>
    </location>
    <ligand>
        <name>shikimate</name>
        <dbReference type="ChEBI" id="CHEBI:36208"/>
    </ligand>
</feature>
<dbReference type="SUPFAM" id="SSF53223">
    <property type="entry name" value="Aminoacid dehydrogenase-like, N-terminal domain"/>
    <property type="match status" value="1"/>
</dbReference>
<evidence type="ECO:0000313" key="12">
    <source>
        <dbReference type="Proteomes" id="UP000095390"/>
    </source>
</evidence>
<evidence type="ECO:0000259" key="8">
    <source>
        <dbReference type="Pfam" id="PF01966"/>
    </source>
</evidence>
<comment type="caution">
    <text evidence="7">Lacks conserved residue(s) required for the propagation of feature annotation.</text>
</comment>
<dbReference type="Proteomes" id="UP000095390">
    <property type="component" value="Unassembled WGS sequence"/>
</dbReference>
<evidence type="ECO:0000256" key="4">
    <source>
        <dbReference type="ARBA" id="ARBA00022857"/>
    </source>
</evidence>
<proteinExistence type="inferred from homology"/>
<dbReference type="GO" id="GO:0009073">
    <property type="term" value="P:aromatic amino acid family biosynthetic process"/>
    <property type="evidence" value="ECO:0007669"/>
    <property type="project" value="UniProtKB-KW"/>
</dbReference>
<evidence type="ECO:0000259" key="9">
    <source>
        <dbReference type="Pfam" id="PF08501"/>
    </source>
</evidence>
<keyword evidence="5 7" id="KW-0560">Oxidoreductase</keyword>
<evidence type="ECO:0000259" key="10">
    <source>
        <dbReference type="Pfam" id="PF18317"/>
    </source>
</evidence>
<evidence type="ECO:0000256" key="1">
    <source>
        <dbReference type="ARBA" id="ARBA00004871"/>
    </source>
</evidence>
<dbReference type="Gene3D" id="3.40.50.10860">
    <property type="entry name" value="Leucine Dehydrogenase, chain A, domain 1"/>
    <property type="match status" value="1"/>
</dbReference>
<evidence type="ECO:0000256" key="6">
    <source>
        <dbReference type="ARBA" id="ARBA00023141"/>
    </source>
</evidence>
<feature type="binding site" evidence="7">
    <location>
        <position position="222"/>
    </location>
    <ligand>
        <name>shikimate</name>
        <dbReference type="ChEBI" id="CHEBI:36208"/>
    </ligand>
</feature>
<keyword evidence="4 7" id="KW-0521">NADP</keyword>
<feature type="binding site" evidence="7">
    <location>
        <position position="378"/>
    </location>
    <ligand>
        <name>NADP(+)</name>
        <dbReference type="ChEBI" id="CHEBI:58349"/>
    </ligand>
</feature>
<organism evidence="11 12">
    <name type="scientific">Anaerobutyricum hallii</name>
    <dbReference type="NCBI Taxonomy" id="39488"/>
    <lineage>
        <taxon>Bacteria</taxon>
        <taxon>Bacillati</taxon>
        <taxon>Bacillota</taxon>
        <taxon>Clostridia</taxon>
        <taxon>Lachnospirales</taxon>
        <taxon>Lachnospiraceae</taxon>
        <taxon>Anaerobutyricum</taxon>
    </lineage>
</organism>
<feature type="binding site" evidence="7">
    <location>
        <position position="355"/>
    </location>
    <ligand>
        <name>NADP(+)</name>
        <dbReference type="ChEBI" id="CHEBI:58349"/>
    </ligand>
</feature>
<dbReference type="InterPro" id="IPR013708">
    <property type="entry name" value="Shikimate_DH-bd_N"/>
</dbReference>
<protein>
    <recommendedName>
        <fullName evidence="2 7">Shikimate dehydrogenase (NADP(+))</fullName>
        <shortName evidence="7">SDH</shortName>
        <ecNumber evidence="2 7">1.1.1.25</ecNumber>
    </recommendedName>
</protein>
<dbReference type="InterPro" id="IPR046346">
    <property type="entry name" value="Aminoacid_DH-like_N_sf"/>
</dbReference>